<evidence type="ECO:0000313" key="2">
    <source>
        <dbReference type="Proteomes" id="UP000184499"/>
    </source>
</evidence>
<dbReference type="Proteomes" id="UP000184499">
    <property type="component" value="Unassembled WGS sequence"/>
</dbReference>
<reference evidence="2" key="1">
    <citation type="journal article" date="2017" name="Genome Biol.">
        <title>Comparative genomics reveals high biological diversity and specific adaptations in the industrially and medically important fungal genus Aspergillus.</title>
        <authorList>
            <person name="de Vries R.P."/>
            <person name="Riley R."/>
            <person name="Wiebenga A."/>
            <person name="Aguilar-Osorio G."/>
            <person name="Amillis S."/>
            <person name="Uchima C.A."/>
            <person name="Anderluh G."/>
            <person name="Asadollahi M."/>
            <person name="Askin M."/>
            <person name="Barry K."/>
            <person name="Battaglia E."/>
            <person name="Bayram O."/>
            <person name="Benocci T."/>
            <person name="Braus-Stromeyer S.A."/>
            <person name="Caldana C."/>
            <person name="Canovas D."/>
            <person name="Cerqueira G.C."/>
            <person name="Chen F."/>
            <person name="Chen W."/>
            <person name="Choi C."/>
            <person name="Clum A."/>
            <person name="Dos Santos R.A."/>
            <person name="Damasio A.R."/>
            <person name="Diallinas G."/>
            <person name="Emri T."/>
            <person name="Fekete E."/>
            <person name="Flipphi M."/>
            <person name="Freyberg S."/>
            <person name="Gallo A."/>
            <person name="Gournas C."/>
            <person name="Habgood R."/>
            <person name="Hainaut M."/>
            <person name="Harispe M.L."/>
            <person name="Henrissat B."/>
            <person name="Hilden K.S."/>
            <person name="Hope R."/>
            <person name="Hossain A."/>
            <person name="Karabika E."/>
            <person name="Karaffa L."/>
            <person name="Karanyi Z."/>
            <person name="Krasevec N."/>
            <person name="Kuo A."/>
            <person name="Kusch H."/>
            <person name="LaButti K."/>
            <person name="Lagendijk E.L."/>
            <person name="Lapidus A."/>
            <person name="Levasseur A."/>
            <person name="Lindquist E."/>
            <person name="Lipzen A."/>
            <person name="Logrieco A.F."/>
            <person name="MacCabe A."/>
            <person name="Maekelae M.R."/>
            <person name="Malavazi I."/>
            <person name="Melin P."/>
            <person name="Meyer V."/>
            <person name="Mielnichuk N."/>
            <person name="Miskei M."/>
            <person name="Molnar A.P."/>
            <person name="Mule G."/>
            <person name="Ngan C.Y."/>
            <person name="Orejas M."/>
            <person name="Orosz E."/>
            <person name="Ouedraogo J.P."/>
            <person name="Overkamp K.M."/>
            <person name="Park H.-S."/>
            <person name="Perrone G."/>
            <person name="Piumi F."/>
            <person name="Punt P.J."/>
            <person name="Ram A.F."/>
            <person name="Ramon A."/>
            <person name="Rauscher S."/>
            <person name="Record E."/>
            <person name="Riano-Pachon D.M."/>
            <person name="Robert V."/>
            <person name="Roehrig J."/>
            <person name="Ruller R."/>
            <person name="Salamov A."/>
            <person name="Salih N.S."/>
            <person name="Samson R.A."/>
            <person name="Sandor E."/>
            <person name="Sanguinetti M."/>
            <person name="Schuetze T."/>
            <person name="Sepcic K."/>
            <person name="Shelest E."/>
            <person name="Sherlock G."/>
            <person name="Sophianopoulou V."/>
            <person name="Squina F.M."/>
            <person name="Sun H."/>
            <person name="Susca A."/>
            <person name="Todd R.B."/>
            <person name="Tsang A."/>
            <person name="Unkles S.E."/>
            <person name="van de Wiele N."/>
            <person name="van Rossen-Uffink D."/>
            <person name="Oliveira J.V."/>
            <person name="Vesth T.C."/>
            <person name="Visser J."/>
            <person name="Yu J.-H."/>
            <person name="Zhou M."/>
            <person name="Andersen M.R."/>
            <person name="Archer D.B."/>
            <person name="Baker S.E."/>
            <person name="Benoit I."/>
            <person name="Brakhage A.A."/>
            <person name="Braus G.H."/>
            <person name="Fischer R."/>
            <person name="Frisvad J.C."/>
            <person name="Goldman G.H."/>
            <person name="Houbraken J."/>
            <person name="Oakley B."/>
            <person name="Pocsi I."/>
            <person name="Scazzocchio C."/>
            <person name="Seiboth B."/>
            <person name="vanKuyk P.A."/>
            <person name="Wortman J."/>
            <person name="Dyer P.S."/>
            <person name="Grigoriev I.V."/>
        </authorList>
    </citation>
    <scope>NUCLEOTIDE SEQUENCE [LARGE SCALE GENOMIC DNA]</scope>
    <source>
        <strain evidence="2">CBS 101740 / IMI 381727 / IBT 21946</strain>
    </source>
</reference>
<accession>A0A1L9UKF4</accession>
<name>A0A1L9UKF4_ASPBC</name>
<feature type="non-terminal residue" evidence="1">
    <location>
        <position position="1"/>
    </location>
</feature>
<proteinExistence type="predicted"/>
<protein>
    <submittedName>
        <fullName evidence="1">Uncharacterized protein</fullName>
    </submittedName>
</protein>
<dbReference type="GeneID" id="93581395"/>
<dbReference type="RefSeq" id="XP_067479400.1">
    <property type="nucleotide sequence ID" value="XM_067628907.1"/>
</dbReference>
<evidence type="ECO:0000313" key="1">
    <source>
        <dbReference type="EMBL" id="OJJ72152.1"/>
    </source>
</evidence>
<organism evidence="1 2">
    <name type="scientific">Aspergillus brasiliensis (strain CBS 101740 / IMI 381727 / IBT 21946)</name>
    <dbReference type="NCBI Taxonomy" id="767769"/>
    <lineage>
        <taxon>Eukaryota</taxon>
        <taxon>Fungi</taxon>
        <taxon>Dikarya</taxon>
        <taxon>Ascomycota</taxon>
        <taxon>Pezizomycotina</taxon>
        <taxon>Eurotiomycetes</taxon>
        <taxon>Eurotiomycetidae</taxon>
        <taxon>Eurotiales</taxon>
        <taxon>Aspergillaceae</taxon>
        <taxon>Aspergillus</taxon>
        <taxon>Aspergillus subgen. Circumdati</taxon>
    </lineage>
</organism>
<dbReference type="AlphaFoldDB" id="A0A1L9UKF4"/>
<dbReference type="VEuPathDB" id="FungiDB:ASPBRDRAFT_675152"/>
<sequence>MSSAYYHHPHQQKVYYYSIPQHHHTIYPHPPRSIYYYHNPKQPSIAYYYNPSYDDHSYRSSNYQYQYQEQYQYQCPETLQNIPPRQRPQGPALEQTTHDLRDKLHHRRYQHALLREGLRRRLHVQDLLVLLGCTSRYSLNMGGGSIGMFFFFFFSGEVL</sequence>
<keyword evidence="2" id="KW-1185">Reference proteome</keyword>
<dbReference type="EMBL" id="KV878684">
    <property type="protein sequence ID" value="OJJ72152.1"/>
    <property type="molecule type" value="Genomic_DNA"/>
</dbReference>
<gene>
    <name evidence="1" type="ORF">ASPBRDRAFT_675152</name>
</gene>